<dbReference type="Pfam" id="PF00130">
    <property type="entry name" value="C1_1"/>
    <property type="match status" value="1"/>
</dbReference>
<sequence length="285" mass="32449">MRCWRCCRCELYRRDSYYGSWDEGSSRRSKLLMRRLDSPTPMVATWRQHQLVQREYDRLVSCEVCEQPIFGRASFCLDCQLVCHARCLAQTVESAIFVGRIDDTSMAQLSCQRRQLDESERDWSPSFHSRLVEHPCASRPGGEGRTADRHVEVRCERLRDPNAVEYDSALAAPVNIIVVVVVDALQSGNVFIRPMSTLASRCAQLIGASCASIPPSGLEVCLPRLVPPPLRHLPAFLNLSSHRLVRLFCSERVFFLGDKRRRNGQPLPLSPHPFVVDRNQVDRKA</sequence>
<protein>
    <submittedName>
        <fullName evidence="5">Phorbol-ester/DAG-type domain-containing protein</fullName>
    </submittedName>
</protein>
<proteinExistence type="predicted"/>
<keyword evidence="4" id="KW-1185">Reference proteome</keyword>
<evidence type="ECO:0000259" key="3">
    <source>
        <dbReference type="PROSITE" id="PS50081"/>
    </source>
</evidence>
<dbReference type="GO" id="GO:0046872">
    <property type="term" value="F:metal ion binding"/>
    <property type="evidence" value="ECO:0007669"/>
    <property type="project" value="UniProtKB-KW"/>
</dbReference>
<organism evidence="4 5">
    <name type="scientific">Plectus sambesii</name>
    <dbReference type="NCBI Taxonomy" id="2011161"/>
    <lineage>
        <taxon>Eukaryota</taxon>
        <taxon>Metazoa</taxon>
        <taxon>Ecdysozoa</taxon>
        <taxon>Nematoda</taxon>
        <taxon>Chromadorea</taxon>
        <taxon>Plectida</taxon>
        <taxon>Plectina</taxon>
        <taxon>Plectoidea</taxon>
        <taxon>Plectidae</taxon>
        <taxon>Plectus</taxon>
    </lineage>
</organism>
<name>A0A914VCA7_9BILA</name>
<dbReference type="InterPro" id="IPR046349">
    <property type="entry name" value="C1-like_sf"/>
</dbReference>
<dbReference type="PROSITE" id="PS50081">
    <property type="entry name" value="ZF_DAG_PE_2"/>
    <property type="match status" value="1"/>
</dbReference>
<dbReference type="SMART" id="SM00109">
    <property type="entry name" value="C1"/>
    <property type="match status" value="1"/>
</dbReference>
<keyword evidence="2" id="KW-0862">Zinc</keyword>
<accession>A0A914VCA7</accession>
<evidence type="ECO:0000256" key="2">
    <source>
        <dbReference type="ARBA" id="ARBA00022833"/>
    </source>
</evidence>
<evidence type="ECO:0000313" key="5">
    <source>
        <dbReference type="WBParaSite" id="PSAMB.scaffold1776size27922.g14899.t1"/>
    </source>
</evidence>
<dbReference type="CDD" id="cd00029">
    <property type="entry name" value="C1"/>
    <property type="match status" value="1"/>
</dbReference>
<dbReference type="Gene3D" id="3.30.60.20">
    <property type="match status" value="1"/>
</dbReference>
<dbReference type="Proteomes" id="UP000887566">
    <property type="component" value="Unplaced"/>
</dbReference>
<reference evidence="5" key="1">
    <citation type="submission" date="2022-11" db="UniProtKB">
        <authorList>
            <consortium name="WormBaseParasite"/>
        </authorList>
    </citation>
    <scope>IDENTIFICATION</scope>
</reference>
<dbReference type="InterPro" id="IPR002219">
    <property type="entry name" value="PKC_DAG/PE"/>
</dbReference>
<dbReference type="SUPFAM" id="SSF57889">
    <property type="entry name" value="Cysteine-rich domain"/>
    <property type="match status" value="1"/>
</dbReference>
<evidence type="ECO:0000313" key="4">
    <source>
        <dbReference type="Proteomes" id="UP000887566"/>
    </source>
</evidence>
<keyword evidence="1" id="KW-0479">Metal-binding</keyword>
<feature type="domain" description="Phorbol-ester/DAG-type" evidence="3">
    <location>
        <begin position="48"/>
        <end position="95"/>
    </location>
</feature>
<evidence type="ECO:0000256" key="1">
    <source>
        <dbReference type="ARBA" id="ARBA00022723"/>
    </source>
</evidence>
<dbReference type="AlphaFoldDB" id="A0A914VCA7"/>
<dbReference type="WBParaSite" id="PSAMB.scaffold1776size27922.g14899.t1">
    <property type="protein sequence ID" value="PSAMB.scaffold1776size27922.g14899.t1"/>
    <property type="gene ID" value="PSAMB.scaffold1776size27922.g14899"/>
</dbReference>